<feature type="compositionally biased region" description="Basic and acidic residues" evidence="1">
    <location>
        <begin position="1161"/>
        <end position="1184"/>
    </location>
</feature>
<feature type="compositionally biased region" description="Basic and acidic residues" evidence="1">
    <location>
        <begin position="1289"/>
        <end position="1303"/>
    </location>
</feature>
<dbReference type="AlphaFoldDB" id="A0A1D8PM39"/>
<dbReference type="VEuPathDB" id="FungiDB:C4_04580W_A"/>
<feature type="compositionally biased region" description="Low complexity" evidence="1">
    <location>
        <begin position="127"/>
        <end position="145"/>
    </location>
</feature>
<feature type="compositionally biased region" description="Low complexity" evidence="1">
    <location>
        <begin position="937"/>
        <end position="957"/>
    </location>
</feature>
<feature type="compositionally biased region" description="Polar residues" evidence="1">
    <location>
        <begin position="1014"/>
        <end position="1029"/>
    </location>
</feature>
<dbReference type="GO" id="GO:0030010">
    <property type="term" value="P:establishment of cell polarity"/>
    <property type="evidence" value="ECO:0000318"/>
    <property type="project" value="GO_Central"/>
</dbReference>
<accession>A0A1D8PM39</accession>
<dbReference type="PANTHER" id="PTHR28089">
    <property type="entry name" value="PROTEIN ZDS1-RELATED"/>
    <property type="match status" value="1"/>
</dbReference>
<feature type="compositionally biased region" description="Basic residues" evidence="1">
    <location>
        <begin position="788"/>
        <end position="800"/>
    </location>
</feature>
<feature type="compositionally biased region" description="Polar residues" evidence="1">
    <location>
        <begin position="494"/>
        <end position="513"/>
    </location>
</feature>
<feature type="region of interest" description="Disordered" evidence="1">
    <location>
        <begin position="1099"/>
        <end position="1210"/>
    </location>
</feature>
<protein>
    <submittedName>
        <fullName evidence="4">Zds1p</fullName>
    </submittedName>
</protein>
<name>A0A1D8PM39_CANAL</name>
<dbReference type="KEGG" id="cal:CAALFM_C404580WA"/>
<feature type="compositionally biased region" description="Pro residues" evidence="1">
    <location>
        <begin position="146"/>
        <end position="155"/>
    </location>
</feature>
<feature type="compositionally biased region" description="Low complexity" evidence="1">
    <location>
        <begin position="58"/>
        <end position="71"/>
    </location>
</feature>
<feature type="compositionally biased region" description="Basic and acidic residues" evidence="1">
    <location>
        <begin position="598"/>
        <end position="621"/>
    </location>
</feature>
<gene>
    <name evidence="3 4" type="primary">ZDS1</name>
    <name evidence="4" type="ordered locus">CAALFM_C404580WA</name>
    <name evidence="3" type="ordered locus">orf19.11304</name>
</gene>
<evidence type="ECO:0000259" key="2">
    <source>
        <dbReference type="SMART" id="SM01327"/>
    </source>
</evidence>
<evidence type="ECO:0000313" key="5">
    <source>
        <dbReference type="Proteomes" id="UP000000559"/>
    </source>
</evidence>
<dbReference type="GO" id="GO:0010971">
    <property type="term" value="P:positive regulation of G2/M transition of mitotic cell cycle"/>
    <property type="evidence" value="ECO:0000318"/>
    <property type="project" value="GO_Central"/>
</dbReference>
<feature type="region of interest" description="Disordered" evidence="1">
    <location>
        <begin position="1235"/>
        <end position="1347"/>
    </location>
</feature>
<feature type="compositionally biased region" description="Low complexity" evidence="1">
    <location>
        <begin position="522"/>
        <end position="536"/>
    </location>
</feature>
<feature type="compositionally biased region" description="Low complexity" evidence="1">
    <location>
        <begin position="623"/>
        <end position="641"/>
    </location>
</feature>
<feature type="compositionally biased region" description="Basic residues" evidence="1">
    <location>
        <begin position="1271"/>
        <end position="1288"/>
    </location>
</feature>
<dbReference type="eggNOG" id="ENOG502S5WJ">
    <property type="taxonomic scope" value="Eukaryota"/>
</dbReference>
<feature type="region of interest" description="Disordered" evidence="1">
    <location>
        <begin position="992"/>
        <end position="1029"/>
    </location>
</feature>
<dbReference type="SMART" id="SM01327">
    <property type="entry name" value="Zds_C"/>
    <property type="match status" value="1"/>
</dbReference>
<reference evidence="4 5" key="3">
    <citation type="journal article" date="2013" name="Genome Biol.">
        <title>Assembly of a phased diploid Candida albicans genome facilitates allele-specific measurements and provides a simple model for repeat and indel structure.</title>
        <authorList>
            <person name="Muzzey D."/>
            <person name="Schwartz K."/>
            <person name="Weissman J.S."/>
            <person name="Sherlock G."/>
        </authorList>
    </citation>
    <scope>NUCLEOTIDE SEQUENCE [LARGE SCALE GENOMIC DNA]</scope>
    <source>
        <strain evidence="5">SC5314 / ATCC MYA-2876</strain>
    </source>
</reference>
<sequence>MSSPNTSFHSDSNFESAVQDLEQEKKMVAALKRLSIGHMMQYDPDLPPGSMDDIDPFANNNNNSNTASNNNHYNGHTRDHTSNNNNTHNHSPNSKLNHHRGQSPYDEDLIPQNIHRSHSTRSRSKSHSTSPSTSPQHKQQQQQQPQPFPHEPQTPPYNKSPSPVKRRSFYDNSSVLTSESHDIFFDAEDEVYDSSSPLLWVPANSHPQVNPESFKSLIKTQVEEILERKLSRKSTISRKSTLSRSSSTSTKETLAPEPEISPESECDVSPPSPVRKSSLSSSSQQNQNEDVSRKSSSSVSSTSPQKDPAKRESWYFNNSKRYSNPSLRELTSELEQLSKMAGMDKNDAVTLARTLSAQSLGYTDVEKLAFDELDSSQTTATATTPNSSGSPGSYDSANPPRTTTLHLQQRLQHQFQQAQIKAEREAERSTRHQQSEQQWPVSNDDSHKSSSQLTASEGGSTANAFTSAGSGADFALKRSRRTDYRKKETDSKQKTSNNSPPTRKYNVRNSQLLFNYKKPVDSPSSSPSPSPSTSQSMMGHRVKHKKSQKPLEAALANPMMDGSDMSHNPYPTASTTIDFSRMGAKKSARQSLSPENAMDGRSRTKPENKTHRGYSHQERSHPYHQQPQPQVQPQTRQQLPPAQQAHRQSTRQTHNHPSTGVEKHHRQDNKRVMSSASNTDINDFMAQSNQFQTNGTRNHRYDNLHKKDKTAFLPNEDHQRKSHSTRNSNVRNLSSSSQQHLHQPYSTTSVAPKSRQLHQNLDKLRSEINEFKESLNKSELPGEESKREHRSRHDQHHQQRQRPAPSQHQLEPRNYTHNDRHQRQQHEHVQPQQVQPLQSDTSFDISYQDLSVEDQLGIEQEALRELGKEKGHSHEIDIDDAFDEDLEVSPINDGHGSQFTLDHDILDSFNLVDNQLVGSADEGIDNLKGKNEIPVGRQQPQQQRQQPRAASPPSSQQYLGHDELHLQQGKDTNKKVGPRLSIDILQNKPIHPEETATGFGMNALPSPTLHLDESQNSTPGHSRKASNSASYDDYYNIADKSSTAGTPKTKKETKVKTKLFNKDPNLEIIDSDNYKEKMGIETSNNKKLKKKKSFGLLSTTSSVGANDTSENEGPKKLKKKKSWGWLRERSASASSADINNLPPLPLDKLPTRSFSNPETSTDQHQKHDLENGSDLERELEHEPELELELESDLEFDYEQQRKHQDASMVNDSSFAVDSISMKSTDKENVLSKFFKKKAKVPGSSSQSVFSFESKGSGASVDYESDNDAKSIKKKGNNSSRLFKKKSRAKLSEQENSVNKEKLRPLNLVSNESQTIEEKENLRQSNGTRKAERVESQEQQEEQFPVTSSPIHQFNIEHLKDDFVTLGEKDDVLDSGTDDLVEDVRSRNIQSTIVIVDEDETPIQNNNDNKDLGMLKVDELSKKKSISRKKRNNMQKKNLSTELTDTNKEVVEEVLATEQSVKPSQGEDLLSKNEDKEKLDIQEKLKKSIKRTSRANQPIEFTDSAFGFPLPPPSQSTLVMLDYRFPVHVERAIYRLSHLKLANPKRSLREQVLLSNFMYAYLNLVDHTLHLEQQNMSSEDGDQMERDDDEEEEMTDTDEKDMIFGESNIADDDDLIPEEANGDSIGINLDMDGLHRKQHHQSGIEV</sequence>
<dbReference type="InParanoid" id="A0A1D8PM39"/>
<feature type="compositionally biased region" description="Low complexity" evidence="1">
    <location>
        <begin position="401"/>
        <end position="419"/>
    </location>
</feature>
<feature type="domain" description="Protein Zds1 C-terminal" evidence="2">
    <location>
        <begin position="1513"/>
        <end position="1565"/>
    </location>
</feature>
<dbReference type="OrthoDB" id="5589766at2759"/>
<feature type="region of interest" description="Disordered" evidence="1">
    <location>
        <begin position="43"/>
        <end position="168"/>
    </location>
</feature>
<feature type="compositionally biased region" description="Acidic residues" evidence="1">
    <location>
        <begin position="1608"/>
        <end position="1620"/>
    </location>
</feature>
<feature type="compositionally biased region" description="Acidic residues" evidence="1">
    <location>
        <begin position="1578"/>
        <end position="1598"/>
    </location>
</feature>
<dbReference type="EMBL" id="CP017626">
    <property type="protein sequence ID" value="AOW29205.1"/>
    <property type="molecule type" value="Genomic_DNA"/>
</dbReference>
<feature type="compositionally biased region" description="Polar residues" evidence="1">
    <location>
        <begin position="435"/>
        <end position="469"/>
    </location>
</feature>
<feature type="compositionally biased region" description="Low complexity" evidence="1">
    <location>
        <begin position="237"/>
        <end position="251"/>
    </location>
</feature>
<keyword evidence="5" id="KW-1185">Reference proteome</keyword>
<organism evidence="4 5">
    <name type="scientific">Candida albicans (strain SC5314 / ATCC MYA-2876)</name>
    <name type="common">Yeast</name>
    <dbReference type="NCBI Taxonomy" id="237561"/>
    <lineage>
        <taxon>Eukaryota</taxon>
        <taxon>Fungi</taxon>
        <taxon>Dikarya</taxon>
        <taxon>Ascomycota</taxon>
        <taxon>Saccharomycotina</taxon>
        <taxon>Pichiomycetes</taxon>
        <taxon>Debaryomycetaceae</taxon>
        <taxon>Candida/Lodderomyces clade</taxon>
        <taxon>Candida</taxon>
    </lineage>
</organism>
<feature type="region of interest" description="Disordered" evidence="1">
    <location>
        <begin position="922"/>
        <end position="957"/>
    </location>
</feature>
<dbReference type="STRING" id="237561.A0A1D8PM39"/>
<feature type="compositionally biased region" description="Polar residues" evidence="1">
    <location>
        <begin position="315"/>
        <end position="326"/>
    </location>
</feature>
<feature type="compositionally biased region" description="Acidic residues" evidence="1">
    <location>
        <begin position="1185"/>
        <end position="1197"/>
    </location>
</feature>
<feature type="compositionally biased region" description="Low complexity" evidence="1">
    <location>
        <begin position="1240"/>
        <end position="1256"/>
    </location>
</feature>
<evidence type="ECO:0000256" key="1">
    <source>
        <dbReference type="SAM" id="MobiDB-lite"/>
    </source>
</evidence>
<dbReference type="CGD" id="CAL0000179137">
    <property type="gene designation" value="ZDS1"/>
</dbReference>
<proteinExistence type="predicted"/>
<feature type="compositionally biased region" description="Basic and acidic residues" evidence="1">
    <location>
        <begin position="421"/>
        <end position="434"/>
    </location>
</feature>
<dbReference type="Proteomes" id="UP000000559">
    <property type="component" value="Chromosome 4"/>
</dbReference>
<feature type="compositionally biased region" description="Polar residues" evidence="1">
    <location>
        <begin position="645"/>
        <end position="658"/>
    </location>
</feature>
<feature type="compositionally biased region" description="Polar residues" evidence="1">
    <location>
        <begin position="565"/>
        <end position="578"/>
    </location>
</feature>
<reference evidence="4 5" key="2">
    <citation type="journal article" date="2007" name="Genome Biol.">
        <title>Assembly of the Candida albicans genome into sixteen supercontigs aligned on the eight chromosomes.</title>
        <authorList>
            <person name="van het Hoog M."/>
            <person name="Rast T.J."/>
            <person name="Martchenko M."/>
            <person name="Grindle S."/>
            <person name="Dignard D."/>
            <person name="Hogues H."/>
            <person name="Cuomo C."/>
            <person name="Berriman M."/>
            <person name="Scherer S."/>
            <person name="Magee B.B."/>
            <person name="Whiteway M."/>
            <person name="Chibana H."/>
            <person name="Nantel A."/>
            <person name="Magee P.T."/>
        </authorList>
    </citation>
    <scope>GENOME REANNOTATION</scope>
    <source>
        <strain evidence="5">SC5314 / ATCC MYA-2876</strain>
    </source>
</reference>
<feature type="region of interest" description="Disordered" evidence="1">
    <location>
        <begin position="375"/>
        <end position="673"/>
    </location>
</feature>
<feature type="compositionally biased region" description="Polar residues" evidence="1">
    <location>
        <begin position="375"/>
        <end position="400"/>
    </location>
</feature>
<evidence type="ECO:0000313" key="4">
    <source>
        <dbReference type="EMBL" id="AOW29205.1"/>
    </source>
</evidence>
<dbReference type="InterPro" id="IPR013941">
    <property type="entry name" value="ZDS1_C"/>
</dbReference>
<dbReference type="PANTHER" id="PTHR28089:SF1">
    <property type="entry name" value="PROTEIN ZDS1-RELATED"/>
    <property type="match status" value="1"/>
</dbReference>
<dbReference type="InterPro" id="IPR040206">
    <property type="entry name" value="Zds1/2"/>
</dbReference>
<dbReference type="Pfam" id="PF08632">
    <property type="entry name" value="Zds_C"/>
    <property type="match status" value="1"/>
</dbReference>
<feature type="region of interest" description="Disordered" evidence="1">
    <location>
        <begin position="772"/>
        <end position="837"/>
    </location>
</feature>
<feature type="region of interest" description="Disordered" evidence="1">
    <location>
        <begin position="710"/>
        <end position="755"/>
    </location>
</feature>
<feature type="region of interest" description="Disordered" evidence="1">
    <location>
        <begin position="1574"/>
        <end position="1626"/>
    </location>
</feature>
<feature type="compositionally biased region" description="Low complexity" evidence="1">
    <location>
        <begin position="294"/>
        <end position="303"/>
    </location>
</feature>
<feature type="compositionally biased region" description="Basic and acidic residues" evidence="1">
    <location>
        <begin position="810"/>
        <end position="829"/>
    </location>
</feature>
<feature type="compositionally biased region" description="Basic and acidic residues" evidence="1">
    <location>
        <begin position="481"/>
        <end position="493"/>
    </location>
</feature>
<feature type="compositionally biased region" description="Low complexity" evidence="1">
    <location>
        <begin position="725"/>
        <end position="743"/>
    </location>
</feature>
<dbReference type="GO" id="GO:0005737">
    <property type="term" value="C:cytoplasm"/>
    <property type="evidence" value="ECO:0000318"/>
    <property type="project" value="GO_Central"/>
</dbReference>
<reference evidence="4 5" key="1">
    <citation type="journal article" date="2004" name="Proc. Natl. Acad. Sci. U.S.A.">
        <title>The diploid genome sequence of Candida albicans.</title>
        <authorList>
            <person name="Jones T."/>
            <person name="Federspiel N.A."/>
            <person name="Chibana H."/>
            <person name="Dungan J."/>
            <person name="Kalman S."/>
            <person name="Magee B.B."/>
            <person name="Newport G."/>
            <person name="Thorstenson Y.R."/>
            <person name="Agabian N."/>
            <person name="Magee P.T."/>
            <person name="Davis R.W."/>
            <person name="Scherer S."/>
        </authorList>
    </citation>
    <scope>NUCLEOTIDE SEQUENCE [LARGE SCALE GENOMIC DNA]</scope>
    <source>
        <strain evidence="5">SC5314 / ATCC MYA-2876</strain>
    </source>
</reference>
<dbReference type="GeneID" id="3641103"/>
<feature type="region of interest" description="Disordered" evidence="1">
    <location>
        <begin position="232"/>
        <end position="327"/>
    </location>
</feature>
<feature type="compositionally biased region" description="Basic residues" evidence="1">
    <location>
        <begin position="115"/>
        <end position="126"/>
    </location>
</feature>
<dbReference type="RefSeq" id="XP_717228.2">
    <property type="nucleotide sequence ID" value="XM_712135.2"/>
</dbReference>
<feature type="compositionally biased region" description="Low complexity" evidence="1">
    <location>
        <begin position="274"/>
        <end position="283"/>
    </location>
</feature>
<feature type="compositionally biased region" description="Low complexity" evidence="1">
    <location>
        <begin position="82"/>
        <end position="94"/>
    </location>
</feature>
<evidence type="ECO:0000313" key="3">
    <source>
        <dbReference type="CGD" id="CAL0000179137"/>
    </source>
</evidence>